<dbReference type="Proteomes" id="UP000266906">
    <property type="component" value="Unassembled WGS sequence"/>
</dbReference>
<comment type="caution">
    <text evidence="1">The sequence shown here is derived from an EMBL/GenBank/DDBJ whole genome shotgun (WGS) entry which is preliminary data.</text>
</comment>
<protein>
    <submittedName>
        <fullName evidence="1">Uncharacterized protein</fullName>
    </submittedName>
</protein>
<reference evidence="1 2" key="1">
    <citation type="submission" date="2018-11" db="EMBL/GenBank/DDBJ databases">
        <title>Sequencing the genomes of 1000 actinobacteria strains.</title>
        <authorList>
            <person name="Klenk H.-P."/>
        </authorList>
    </citation>
    <scope>NUCLEOTIDE SEQUENCE [LARGE SCALE GENOMIC DNA]</scope>
    <source>
        <strain evidence="1 2">DSM 44781</strain>
    </source>
</reference>
<name>A0A3N4RVD4_9ACTN</name>
<gene>
    <name evidence="1" type="ORF">EDD38_7344</name>
</gene>
<proteinExistence type="predicted"/>
<dbReference type="AlphaFoldDB" id="A0A3N4RVD4"/>
<organism evidence="1 2">
    <name type="scientific">Kitasatospora cineracea</name>
    <dbReference type="NCBI Taxonomy" id="88074"/>
    <lineage>
        <taxon>Bacteria</taxon>
        <taxon>Bacillati</taxon>
        <taxon>Actinomycetota</taxon>
        <taxon>Actinomycetes</taxon>
        <taxon>Kitasatosporales</taxon>
        <taxon>Streptomycetaceae</taxon>
        <taxon>Kitasatospora</taxon>
    </lineage>
</organism>
<sequence length="37" mass="3787">MALPAGLLVALAIWQTARTAGALVDDVLRIPGGVVWA</sequence>
<keyword evidence="2" id="KW-1185">Reference proteome</keyword>
<accession>A0A3N4RVD4</accession>
<evidence type="ECO:0000313" key="1">
    <source>
        <dbReference type="EMBL" id="RPE28034.1"/>
    </source>
</evidence>
<evidence type="ECO:0000313" key="2">
    <source>
        <dbReference type="Proteomes" id="UP000266906"/>
    </source>
</evidence>
<dbReference type="EMBL" id="RKQG01000003">
    <property type="protein sequence ID" value="RPE28034.1"/>
    <property type="molecule type" value="Genomic_DNA"/>
</dbReference>